<evidence type="ECO:0000313" key="3">
    <source>
        <dbReference type="Proteomes" id="UP000061432"/>
    </source>
</evidence>
<evidence type="ECO:0000256" key="1">
    <source>
        <dbReference type="SAM" id="MobiDB-lite"/>
    </source>
</evidence>
<dbReference type="Proteomes" id="UP000061432">
    <property type="component" value="Chromosome"/>
</dbReference>
<reference evidence="3" key="2">
    <citation type="submission" date="2015-01" db="EMBL/GenBank/DDBJ databases">
        <title>Complete genome sequence of Methylobacterium aquaticum strain 22A.</title>
        <authorList>
            <person name="Tani A."/>
            <person name="Ogura Y."/>
            <person name="Hayashi T."/>
        </authorList>
    </citation>
    <scope>NUCLEOTIDE SEQUENCE [LARGE SCALE GENOMIC DNA]</scope>
    <source>
        <strain evidence="3">MA-22A</strain>
    </source>
</reference>
<protein>
    <submittedName>
        <fullName evidence="2">Uncharacterized protein</fullName>
    </submittedName>
</protein>
<feature type="compositionally biased region" description="Low complexity" evidence="1">
    <location>
        <begin position="115"/>
        <end position="127"/>
    </location>
</feature>
<reference evidence="2 3" key="1">
    <citation type="journal article" date="2015" name="Genome Announc.">
        <title>Complete Genome Sequence of Methylobacterium aquaticum Strain 22A, Isolated from Racomitrium japonicum Moss.</title>
        <authorList>
            <person name="Tani A."/>
            <person name="Ogura Y."/>
            <person name="Hayashi T."/>
            <person name="Kimbara K."/>
        </authorList>
    </citation>
    <scope>NUCLEOTIDE SEQUENCE [LARGE SCALE GENOMIC DNA]</scope>
    <source>
        <strain evidence="2 3">MA-22A</strain>
    </source>
</reference>
<sequence length="246" mass="26241">MRQRTPLIVRREMIPHASQQRQLVAKLGSSATVYGGMPSEAVPAHDMDLRDQVSRGQVLRNEVSTAQSAPVPPHGRIPEDSRLPTRRRVVRFPTILATRPCDVGRGRRRAPSCSYPPAGSSPALPSGHALGCRALGSRRGLDRPRGTGSASRLARGEGGLGHADQVPRGERVVLGAGLPQGGIADRRSTLRAPGEPCPPSLSQALHDGIPSSRSNANKCFCRDKVLTGRLFVRASRRTTSPGEPSA</sequence>
<organism evidence="2 3">
    <name type="scientific">Methylobacterium aquaticum</name>
    <dbReference type="NCBI Taxonomy" id="270351"/>
    <lineage>
        <taxon>Bacteria</taxon>
        <taxon>Pseudomonadati</taxon>
        <taxon>Pseudomonadota</taxon>
        <taxon>Alphaproteobacteria</taxon>
        <taxon>Hyphomicrobiales</taxon>
        <taxon>Methylobacteriaceae</taxon>
        <taxon>Methylobacterium</taxon>
    </lineage>
</organism>
<proteinExistence type="predicted"/>
<dbReference type="AlphaFoldDB" id="A0A1Y0ZC49"/>
<accession>A0A1Y0ZC49</accession>
<dbReference type="EMBL" id="AP014704">
    <property type="protein sequence ID" value="BAR47152.1"/>
    <property type="molecule type" value="Genomic_DNA"/>
</dbReference>
<evidence type="ECO:0000313" key="2">
    <source>
        <dbReference type="EMBL" id="BAR47152.1"/>
    </source>
</evidence>
<name>A0A1Y0ZC49_9HYPH</name>
<feature type="region of interest" description="Disordered" evidence="1">
    <location>
        <begin position="64"/>
        <end position="83"/>
    </location>
</feature>
<gene>
    <name evidence="2" type="ORF">Maq22A_c28230</name>
</gene>
<dbReference type="KEGG" id="maqu:Maq22A_c28230"/>
<feature type="region of interest" description="Disordered" evidence="1">
    <location>
        <begin position="102"/>
        <end position="209"/>
    </location>
</feature>